<feature type="region of interest" description="Disordered" evidence="1">
    <location>
        <begin position="1"/>
        <end position="23"/>
    </location>
</feature>
<sequence>MSGEFLKSQTGLKDTESDEGKSGLMAGKVIRNCDHTKMGRVKVRLAGRGGREIWARVVAPDTGVYFVPQVNDEVLVAFHQGDGSEAFVMGGLWNDTKSPPRQGEGDPVTKRVILTPKELEIAFDDTEQSIVIKTKAGRHVTLKPNGIEIGMDDKGTVTISLNSDGTLKITAKATITLEARTIKLDATNIQVGGASSQISIG</sequence>
<keyword evidence="4" id="KW-1185">Reference proteome</keyword>
<name>A0A0S4L9Z0_9BACT</name>
<dbReference type="RefSeq" id="WP_090895496.1">
    <property type="nucleotide sequence ID" value="NZ_CZPZ01000007.1"/>
</dbReference>
<proteinExistence type="predicted"/>
<dbReference type="STRING" id="1742973.COMA2_150060"/>
<protein>
    <recommendedName>
        <fullName evidence="2">Gp5/Type VI secretion system Vgr protein OB-fold domain-containing protein</fullName>
    </recommendedName>
</protein>
<organism evidence="3 4">
    <name type="scientific">Candidatus Nitrospira nitrificans</name>
    <dbReference type="NCBI Taxonomy" id="1742973"/>
    <lineage>
        <taxon>Bacteria</taxon>
        <taxon>Pseudomonadati</taxon>
        <taxon>Nitrospirota</taxon>
        <taxon>Nitrospiria</taxon>
        <taxon>Nitrospirales</taxon>
        <taxon>Nitrospiraceae</taxon>
        <taxon>Nitrospira</taxon>
    </lineage>
</organism>
<dbReference type="Gene3D" id="2.40.50.230">
    <property type="entry name" value="Gp5 N-terminal domain"/>
    <property type="match status" value="1"/>
</dbReference>
<evidence type="ECO:0000313" key="4">
    <source>
        <dbReference type="Proteomes" id="UP000198736"/>
    </source>
</evidence>
<gene>
    <name evidence="3" type="ORF">COMA2_150060</name>
</gene>
<evidence type="ECO:0000313" key="3">
    <source>
        <dbReference type="EMBL" id="CUS34015.1"/>
    </source>
</evidence>
<dbReference type="Pfam" id="PF04717">
    <property type="entry name" value="Phage_base_V"/>
    <property type="match status" value="1"/>
</dbReference>
<feature type="domain" description="Gp5/Type VI secretion system Vgr protein OB-fold" evidence="2">
    <location>
        <begin position="26"/>
        <end position="93"/>
    </location>
</feature>
<dbReference type="InterPro" id="IPR037026">
    <property type="entry name" value="Vgr_OB-fold_dom_sf"/>
</dbReference>
<dbReference type="EMBL" id="CZPZ01000007">
    <property type="protein sequence ID" value="CUS34015.1"/>
    <property type="molecule type" value="Genomic_DNA"/>
</dbReference>
<accession>A0A0S4L9Z0</accession>
<dbReference type="AlphaFoldDB" id="A0A0S4L9Z0"/>
<dbReference type="OrthoDB" id="9762420at2"/>
<dbReference type="SUPFAM" id="SSF69255">
    <property type="entry name" value="gp5 N-terminal domain-like"/>
    <property type="match status" value="1"/>
</dbReference>
<reference evidence="4" key="1">
    <citation type="submission" date="2015-10" db="EMBL/GenBank/DDBJ databases">
        <authorList>
            <person name="Luecker S."/>
            <person name="Luecker S."/>
        </authorList>
    </citation>
    <scope>NUCLEOTIDE SEQUENCE [LARGE SCALE GENOMIC DNA]</scope>
</reference>
<evidence type="ECO:0000256" key="1">
    <source>
        <dbReference type="SAM" id="MobiDB-lite"/>
    </source>
</evidence>
<dbReference type="Proteomes" id="UP000198736">
    <property type="component" value="Unassembled WGS sequence"/>
</dbReference>
<dbReference type="InterPro" id="IPR006531">
    <property type="entry name" value="Gp5/Vgr_OB"/>
</dbReference>
<evidence type="ECO:0000259" key="2">
    <source>
        <dbReference type="Pfam" id="PF04717"/>
    </source>
</evidence>